<evidence type="ECO:0008006" key="3">
    <source>
        <dbReference type="Google" id="ProtNLM"/>
    </source>
</evidence>
<dbReference type="InterPro" id="IPR038885">
    <property type="entry name" value="PLB1"/>
</dbReference>
<sequence>MVLFKLISLISIAALSVNAIDVASISECPKLAPRNGTAKDITDLRVDDIQIVAALGDSIMAGFGMMGINNGDGGTGILNFSSVMEFRGNSYGIGGDSGAITLANFIKNYNPKVQGASTLSHLASLCYGALCSPPLSMCIKSQFLLSDGYNTAWKMITIQIGSNDQCASCNSSMAQYVTPEAYGKYVDAAIQRIQKEVPRTVVNLLGTFKVSGVFPLTAGQTQYCKPNGILENKLECGCSSSADNLASMDAVSDGYNQQLQAIAAKYPGKPGGTFAVMYTPAPIDLSSFPVDALSLKGHQWIAKTFWNQLFLKNSQKPSIIKFEEGLKIHCPADGDRLPTVSS</sequence>
<dbReference type="SUPFAM" id="SSF52266">
    <property type="entry name" value="SGNH hydrolase"/>
    <property type="match status" value="1"/>
</dbReference>
<dbReference type="Proteomes" id="UP000242414">
    <property type="component" value="Unassembled WGS sequence"/>
</dbReference>
<organism evidence="2">
    <name type="scientific">Rhizopus microsporus var. microsporus</name>
    <dbReference type="NCBI Taxonomy" id="86635"/>
    <lineage>
        <taxon>Eukaryota</taxon>
        <taxon>Fungi</taxon>
        <taxon>Fungi incertae sedis</taxon>
        <taxon>Mucoromycota</taxon>
        <taxon>Mucoromycotina</taxon>
        <taxon>Mucoromycetes</taxon>
        <taxon>Mucorales</taxon>
        <taxon>Mucorineae</taxon>
        <taxon>Rhizopodaceae</taxon>
        <taxon>Rhizopus</taxon>
    </lineage>
</organism>
<dbReference type="EMBL" id="KV921941">
    <property type="protein sequence ID" value="ORE05602.1"/>
    <property type="molecule type" value="Genomic_DNA"/>
</dbReference>
<dbReference type="OrthoDB" id="10265800at2759"/>
<dbReference type="GO" id="GO:0004620">
    <property type="term" value="F:phospholipase activity"/>
    <property type="evidence" value="ECO:0007669"/>
    <property type="project" value="InterPro"/>
</dbReference>
<dbReference type="PANTHER" id="PTHR21325:SF31">
    <property type="entry name" value="GH22081P-RELATED"/>
    <property type="match status" value="1"/>
</dbReference>
<dbReference type="GO" id="GO:0006644">
    <property type="term" value="P:phospholipid metabolic process"/>
    <property type="evidence" value="ECO:0007669"/>
    <property type="project" value="TreeGrafter"/>
</dbReference>
<dbReference type="AlphaFoldDB" id="A0A1X0R0R7"/>
<accession>A0A1X0R0R7</accession>
<dbReference type="Gene3D" id="3.40.50.1110">
    <property type="entry name" value="SGNH hydrolase"/>
    <property type="match status" value="1"/>
</dbReference>
<gene>
    <name evidence="2" type="ORF">BCV72DRAFT_330502</name>
</gene>
<dbReference type="VEuPathDB" id="FungiDB:BCV72DRAFT_330502"/>
<protein>
    <recommendedName>
        <fullName evidence="3">SGNH hydrolase</fullName>
    </recommendedName>
</protein>
<reference evidence="2" key="1">
    <citation type="journal article" date="2016" name="Proc. Natl. Acad. Sci. U.S.A.">
        <title>Lipid metabolic changes in an early divergent fungus govern the establishment of a mutualistic symbiosis with endobacteria.</title>
        <authorList>
            <person name="Lastovetsky O.A."/>
            <person name="Gaspar M.L."/>
            <person name="Mondo S.J."/>
            <person name="LaButti K.M."/>
            <person name="Sandor L."/>
            <person name="Grigoriev I.V."/>
            <person name="Henry S.A."/>
            <person name="Pawlowska T.E."/>
        </authorList>
    </citation>
    <scope>NUCLEOTIDE SEQUENCE [LARGE SCALE GENOMIC DNA]</scope>
    <source>
        <strain evidence="2">ATCC 52814</strain>
    </source>
</reference>
<feature type="chain" id="PRO_5012122920" description="SGNH hydrolase" evidence="1">
    <location>
        <begin position="20"/>
        <end position="342"/>
    </location>
</feature>
<dbReference type="Pfam" id="PF00657">
    <property type="entry name" value="Lipase_GDSL"/>
    <property type="match status" value="1"/>
</dbReference>
<feature type="signal peptide" evidence="1">
    <location>
        <begin position="1"/>
        <end position="19"/>
    </location>
</feature>
<proteinExistence type="predicted"/>
<keyword evidence="1" id="KW-0732">Signal</keyword>
<name>A0A1X0R0R7_RHIZD</name>
<dbReference type="PANTHER" id="PTHR21325">
    <property type="entry name" value="PHOSPHOLIPASE B, PLB1"/>
    <property type="match status" value="1"/>
</dbReference>
<dbReference type="InterPro" id="IPR036514">
    <property type="entry name" value="SGNH_hydro_sf"/>
</dbReference>
<evidence type="ECO:0000256" key="1">
    <source>
        <dbReference type="SAM" id="SignalP"/>
    </source>
</evidence>
<evidence type="ECO:0000313" key="2">
    <source>
        <dbReference type="EMBL" id="ORE05602.1"/>
    </source>
</evidence>
<dbReference type="InterPro" id="IPR001087">
    <property type="entry name" value="GDSL"/>
</dbReference>